<dbReference type="RefSeq" id="WP_118018640.1">
    <property type="nucleotide sequence ID" value="NZ_CAUHGS010000003.1"/>
</dbReference>
<organism evidence="4 5">
    <name type="scientific">Enterocloster bolteae</name>
    <dbReference type="NCBI Taxonomy" id="208479"/>
    <lineage>
        <taxon>Bacteria</taxon>
        <taxon>Bacillati</taxon>
        <taxon>Bacillota</taxon>
        <taxon>Clostridia</taxon>
        <taxon>Lachnospirales</taxon>
        <taxon>Lachnospiraceae</taxon>
        <taxon>Enterocloster</taxon>
    </lineage>
</organism>
<accession>A0A412Z7N4</accession>
<evidence type="ECO:0000313" key="5">
    <source>
        <dbReference type="Proteomes" id="UP000284543"/>
    </source>
</evidence>
<dbReference type="InterPro" id="IPR037165">
    <property type="entry name" value="AldOxase/xan_DH_Mopterin-bd_sf"/>
</dbReference>
<dbReference type="Pfam" id="PF02738">
    <property type="entry name" value="MoCoBD_1"/>
    <property type="match status" value="1"/>
</dbReference>
<dbReference type="PANTHER" id="PTHR11908">
    <property type="entry name" value="XANTHINE DEHYDROGENASE"/>
    <property type="match status" value="1"/>
</dbReference>
<dbReference type="InterPro" id="IPR036856">
    <property type="entry name" value="Ald_Oxase/Xan_DH_a/b_sf"/>
</dbReference>
<dbReference type="PANTHER" id="PTHR11908:SF132">
    <property type="entry name" value="ALDEHYDE OXIDASE 1-RELATED"/>
    <property type="match status" value="1"/>
</dbReference>
<feature type="domain" description="Aldehyde oxidase/xanthine dehydrogenase a/b hammerhead" evidence="3">
    <location>
        <begin position="31"/>
        <end position="135"/>
    </location>
</feature>
<evidence type="ECO:0000256" key="1">
    <source>
        <dbReference type="ARBA" id="ARBA00022505"/>
    </source>
</evidence>
<dbReference type="EMBL" id="QRZM01000004">
    <property type="protein sequence ID" value="RGV76054.1"/>
    <property type="molecule type" value="Genomic_DNA"/>
</dbReference>
<dbReference type="Proteomes" id="UP000284543">
    <property type="component" value="Unassembled WGS sequence"/>
</dbReference>
<reference evidence="4 5" key="1">
    <citation type="submission" date="2018-08" db="EMBL/GenBank/DDBJ databases">
        <title>A genome reference for cultivated species of the human gut microbiota.</title>
        <authorList>
            <person name="Zou Y."/>
            <person name="Xue W."/>
            <person name="Luo G."/>
        </authorList>
    </citation>
    <scope>NUCLEOTIDE SEQUENCE [LARGE SCALE GENOMIC DNA]</scope>
    <source>
        <strain evidence="4 5">AF14-18</strain>
    </source>
</reference>
<dbReference type="GO" id="GO:0005506">
    <property type="term" value="F:iron ion binding"/>
    <property type="evidence" value="ECO:0007669"/>
    <property type="project" value="InterPro"/>
</dbReference>
<dbReference type="SUPFAM" id="SSF56003">
    <property type="entry name" value="Molybdenum cofactor-binding domain"/>
    <property type="match status" value="1"/>
</dbReference>
<dbReference type="Gene3D" id="3.90.1170.50">
    <property type="entry name" value="Aldehyde oxidase/xanthine dehydrogenase, a/b hammerhead"/>
    <property type="match status" value="1"/>
</dbReference>
<proteinExistence type="predicted"/>
<evidence type="ECO:0000256" key="2">
    <source>
        <dbReference type="ARBA" id="ARBA00023002"/>
    </source>
</evidence>
<gene>
    <name evidence="4" type="ORF">DWW02_11790</name>
</gene>
<evidence type="ECO:0000313" key="4">
    <source>
        <dbReference type="EMBL" id="RGV76054.1"/>
    </source>
</evidence>
<dbReference type="InterPro" id="IPR016208">
    <property type="entry name" value="Ald_Oxase/xanthine_DH-like"/>
</dbReference>
<evidence type="ECO:0000259" key="3">
    <source>
        <dbReference type="SMART" id="SM01008"/>
    </source>
</evidence>
<keyword evidence="1" id="KW-0500">Molybdenum</keyword>
<dbReference type="InterPro" id="IPR046867">
    <property type="entry name" value="AldOxase/xan_DH_MoCoBD2"/>
</dbReference>
<dbReference type="AlphaFoldDB" id="A0A412Z7N4"/>
<dbReference type="InterPro" id="IPR008274">
    <property type="entry name" value="AldOxase/xan_DH_MoCoBD1"/>
</dbReference>
<dbReference type="GO" id="GO:0016491">
    <property type="term" value="F:oxidoreductase activity"/>
    <property type="evidence" value="ECO:0007669"/>
    <property type="project" value="UniProtKB-KW"/>
</dbReference>
<dbReference type="InterPro" id="IPR000674">
    <property type="entry name" value="Ald_Oxase/Xan_DH_a/b"/>
</dbReference>
<dbReference type="Pfam" id="PF01315">
    <property type="entry name" value="Ald_Xan_dh_C"/>
    <property type="match status" value="1"/>
</dbReference>
<sequence>MSKLEYRDIKQPNYRHVGKYTPRKDAKDIVTGKAIFLDDFSVPHMLYGKTKRSPYPHARILSIDTSRAEALPGVRAVITHKNMPEQWGLGLPVHRLLMEDKVYYVGDLVALIAADTVETAEEAIDLIDVEYEQLEAVYTAEDALKEGAVEIYSRFKGNHVDNGIKYFQPDGPWWQIIRGDVEKGFEEAAYVAEDKVAFDKMPSPLAPETPSCIAKYEGGNEYTIWASSQSSHILKLMGEGRIPNSNLSVKTFNVGGSYGNKQSLMTTVLSAAMLSLVTKQPVKIVLTKAEQLMAYEVRLGSTITAKVGMDKEGYVKAVEGDWLVDTGAIADSIQGQVGVGLGEAQLVCAKCPNWYMDSHIAVTNKQAAGIVRGYGGQELNSCLERLMCAVMKKGNFDPLDVFKKNYIAPGDRFIWRDGRWWQSRSSLFFPEAMQNAADRFGWAGKWKGWNVPTCVNGTKARGVGMGVIGNADISEDNTEAIVRIVPDLVGSHRASTAIIECDITESGMGTRSNACKIVAEVLNVPVEKVSITEPGSKFNPSNYGLCGSRGTITTGKAVSLAAMEAKKKALELGALYFKRSVDQLDTKDFMVYVRDNPQLVVPMFKLAPKELSIVGYGKHMEMFNIPSCMAIFVEAEVDLETGNTKLVKVAGGTDIGQIIDSKAVEMQLHGGFGSACIDTAIFEECILDPSTGRLLTSSLIDYKWRTFNEFPPYDAYIMESQIDSFMFKALGIGEISGAAGASAVLMAISNAIGVDIKDYPATPAVILKALGKA</sequence>
<protein>
    <submittedName>
        <fullName evidence="4">Xanthine dehydrogenase family protein molybdopterin-binding subunit</fullName>
    </submittedName>
</protein>
<dbReference type="Pfam" id="PF20256">
    <property type="entry name" value="MoCoBD_2"/>
    <property type="match status" value="1"/>
</dbReference>
<name>A0A412Z7N4_9FIRM</name>
<dbReference type="Gene3D" id="3.30.365.10">
    <property type="entry name" value="Aldehyde oxidase/xanthine dehydrogenase, molybdopterin binding domain"/>
    <property type="match status" value="4"/>
</dbReference>
<dbReference type="SUPFAM" id="SSF54665">
    <property type="entry name" value="CO dehydrogenase molybdoprotein N-domain-like"/>
    <property type="match status" value="1"/>
</dbReference>
<dbReference type="SMART" id="SM01008">
    <property type="entry name" value="Ald_Xan_dh_C"/>
    <property type="match status" value="1"/>
</dbReference>
<comment type="caution">
    <text evidence="4">The sequence shown here is derived from an EMBL/GenBank/DDBJ whole genome shotgun (WGS) entry which is preliminary data.</text>
</comment>
<keyword evidence="2" id="KW-0560">Oxidoreductase</keyword>